<evidence type="ECO:0000313" key="12">
    <source>
        <dbReference type="RGD" id="1561702"/>
    </source>
</evidence>
<sequence>MQDPSGDKVCRAGGEEEGEDGQHTSRVHDTEANLNRSEVESGHDNTPRVNRVRDFDSQAAPGSLSSRSAIEARLVVEEAAIAPQAEQPPIIPGPSGDAATTAGSRLLEFSVTVPFRTAVEANIACRTLASNVQHQQVMVQQEFTVNDTILTVRWTTEDPVLFRASINNFLDHLSLVMRTIPRPVFIAVVKQGRGRNNEV</sequence>
<dbReference type="RefSeq" id="NP_001102792.1">
    <property type="nucleotide sequence ID" value="NM_001109322.1"/>
</dbReference>
<dbReference type="InterPro" id="IPR015419">
    <property type="entry name" value="CTAG/Pcc1"/>
</dbReference>
<evidence type="ECO:0000256" key="7">
    <source>
        <dbReference type="ARBA" id="ARBA00053047"/>
    </source>
</evidence>
<dbReference type="CTD" id="30848"/>
<gene>
    <name evidence="12" type="primary">Ctag2</name>
    <name evidence="11" type="synonym">RGD1561702_predicted</name>
    <name evidence="11" type="ORF">rCG_49927</name>
</gene>
<proteinExistence type="inferred from homology"/>
<dbReference type="KEGG" id="rno:501655"/>
<comment type="subunit">
    <text evidence="8">Component of the EKC/KEOPS complex composed of at least GON7, TP53RK, TPRKB, OSGEP and LAGE3; the whole complex dimerizes.</text>
</comment>
<dbReference type="OMA" id="ANIACRT"/>
<accession>A6K519</accession>
<organism evidence="11">
    <name type="scientific">Rattus norvegicus</name>
    <name type="common">Rat</name>
    <dbReference type="NCBI Taxonomy" id="10116"/>
    <lineage>
        <taxon>Eukaryota</taxon>
        <taxon>Metazoa</taxon>
        <taxon>Chordata</taxon>
        <taxon>Craniata</taxon>
        <taxon>Vertebrata</taxon>
        <taxon>Euteleostomi</taxon>
        <taxon>Mammalia</taxon>
        <taxon>Eutheria</taxon>
        <taxon>Euarchontoglires</taxon>
        <taxon>Glires</taxon>
        <taxon>Rodentia</taxon>
        <taxon>Myomorpha</taxon>
        <taxon>Muroidea</taxon>
        <taxon>Muridae</taxon>
        <taxon>Murinae</taxon>
        <taxon>Rattus</taxon>
    </lineage>
</organism>
<dbReference type="Proteomes" id="UP000234681">
    <property type="component" value="Chromosome X"/>
</dbReference>
<evidence type="ECO:0000256" key="5">
    <source>
        <dbReference type="ARBA" id="ARBA00022694"/>
    </source>
</evidence>
<dbReference type="RGD" id="1561702">
    <property type="gene designation" value="Ctag2"/>
</dbReference>
<dbReference type="PANTHER" id="PTHR31283:SF6">
    <property type="entry name" value="CANCER_TESTIS ANTIGEN 2"/>
    <property type="match status" value="1"/>
</dbReference>
<evidence type="ECO:0000256" key="10">
    <source>
        <dbReference type="SAM" id="MobiDB-lite"/>
    </source>
</evidence>
<dbReference type="OrthoDB" id="9629153at2759"/>
<comment type="subcellular location">
    <subcellularLocation>
        <location evidence="2">Cytoplasm</location>
    </subcellularLocation>
    <subcellularLocation>
        <location evidence="1">Nucleus</location>
    </subcellularLocation>
</comment>
<keyword evidence="5" id="KW-0819">tRNA processing</keyword>
<dbReference type="EMBL" id="CH474019">
    <property type="protein sequence ID" value="EDL86187.1"/>
    <property type="molecule type" value="Genomic_DNA"/>
</dbReference>
<dbReference type="GO" id="GO:0005737">
    <property type="term" value="C:cytoplasm"/>
    <property type="evidence" value="ECO:0007669"/>
    <property type="project" value="UniProtKB-SubCell"/>
</dbReference>
<reference evidence="11" key="2">
    <citation type="submission" date="2005-07" db="EMBL/GenBank/DDBJ databases">
        <authorList>
            <person name="Mural R.J."/>
            <person name="Li P.W."/>
            <person name="Adams M.D."/>
            <person name="Amanatides P.G."/>
            <person name="Baden-Tillson H."/>
            <person name="Barnstead M."/>
            <person name="Chin S.H."/>
            <person name="Dew I."/>
            <person name="Evans C.A."/>
            <person name="Ferriera S."/>
            <person name="Flanigan M."/>
            <person name="Fosler C."/>
            <person name="Glodek A."/>
            <person name="Gu Z."/>
            <person name="Holt R.A."/>
            <person name="Jennings D."/>
            <person name="Kraft C.L."/>
            <person name="Lu F."/>
            <person name="Nguyen T."/>
            <person name="Nusskern D.R."/>
            <person name="Pfannkoch C.M."/>
            <person name="Sitter C."/>
            <person name="Sutton G.G."/>
            <person name="Venter J.C."/>
            <person name="Wang Z."/>
            <person name="Woodage T."/>
            <person name="Zheng X.H."/>
            <person name="Zhong F."/>
        </authorList>
    </citation>
    <scope>NUCLEOTIDE SEQUENCE</scope>
    <source>
        <strain evidence="11">BN</strain>
    </source>
</reference>
<feature type="compositionally biased region" description="Basic and acidic residues" evidence="10">
    <location>
        <begin position="1"/>
        <end position="56"/>
    </location>
</feature>
<evidence type="ECO:0000256" key="1">
    <source>
        <dbReference type="ARBA" id="ARBA00004123"/>
    </source>
</evidence>
<evidence type="ECO:0000256" key="6">
    <source>
        <dbReference type="ARBA" id="ARBA00023242"/>
    </source>
</evidence>
<evidence type="ECO:0000256" key="3">
    <source>
        <dbReference type="ARBA" id="ARBA00007073"/>
    </source>
</evidence>
<comment type="similarity">
    <text evidence="3">Belongs to the CTAG/PCC1 family.</text>
</comment>
<evidence type="ECO:0000313" key="11">
    <source>
        <dbReference type="EMBL" id="EDL86187.1"/>
    </source>
</evidence>
<evidence type="ECO:0000256" key="9">
    <source>
        <dbReference type="ARBA" id="ARBA00076355"/>
    </source>
</evidence>
<dbReference type="GeneID" id="501655"/>
<dbReference type="Gene3D" id="3.30.310.50">
    <property type="entry name" value="Alpha-D-phosphohexomutase, C-terminal domain"/>
    <property type="match status" value="1"/>
</dbReference>
<dbReference type="AlphaFoldDB" id="A6K519"/>
<feature type="region of interest" description="Disordered" evidence="10">
    <location>
        <begin position="1"/>
        <end position="64"/>
    </location>
</feature>
<dbReference type="GO" id="GO:0008033">
    <property type="term" value="P:tRNA processing"/>
    <property type="evidence" value="ECO:0007669"/>
    <property type="project" value="UniProtKB-KW"/>
</dbReference>
<comment type="function">
    <text evidence="7">Component of the EKC/KEOPS complex that is required for the formation of a threonylcarbamoyl group on adenosine at position 37 (t(6)A37) in tRNAs that read codons beginning with adenine. The complex is probably involved in the transfer of the threonylcarbamoyl moiety of threonylcarbamoyl-AMP (TC-AMP) to the N6 group of A37. LAGE3 functions as a dimerization module for the complex.</text>
</comment>
<dbReference type="Pfam" id="PF09341">
    <property type="entry name" value="Pcc1"/>
    <property type="match status" value="1"/>
</dbReference>
<dbReference type="SMR" id="A6K519"/>
<protein>
    <recommendedName>
        <fullName evidence="9">L antigen family member 3</fullName>
    </recommendedName>
</protein>
<name>A6K519_RAT</name>
<evidence type="ECO:0000256" key="8">
    <source>
        <dbReference type="ARBA" id="ARBA00062157"/>
    </source>
</evidence>
<dbReference type="GO" id="GO:0005634">
    <property type="term" value="C:nucleus"/>
    <property type="evidence" value="ECO:0007669"/>
    <property type="project" value="UniProtKB-SubCell"/>
</dbReference>
<dbReference type="PANTHER" id="PTHR31283">
    <property type="entry name" value="EKC/KEOPS COMPLEX SUBUNIT PCC1 FAMILY MEMBER"/>
    <property type="match status" value="1"/>
</dbReference>
<dbReference type="AGR" id="RGD:1561702"/>
<evidence type="ECO:0000256" key="4">
    <source>
        <dbReference type="ARBA" id="ARBA00022490"/>
    </source>
</evidence>
<keyword evidence="6" id="KW-0539">Nucleus</keyword>
<reference evidence="11" key="1">
    <citation type="journal article" date="2005" name="Genome Res.">
        <title>Gene and alternative splicing annotation with AIR.</title>
        <authorList>
            <person name="Florea L."/>
            <person name="Di Francesco V."/>
            <person name="Miller J."/>
            <person name="Turner R."/>
            <person name="Yao A."/>
            <person name="Harris M."/>
            <person name="Walenz B."/>
            <person name="Mobarry C."/>
            <person name="Merkulov G.V."/>
            <person name="Charlab R."/>
            <person name="Dew I."/>
            <person name="Deng Z."/>
            <person name="Istrail S."/>
            <person name="Li P."/>
            <person name="Sutton G."/>
        </authorList>
    </citation>
    <scope>NUCLEOTIDE SEQUENCE</scope>
    <source>
        <strain evidence="11">BN</strain>
    </source>
</reference>
<evidence type="ECO:0000256" key="2">
    <source>
        <dbReference type="ARBA" id="ARBA00004496"/>
    </source>
</evidence>
<keyword evidence="4" id="KW-0963">Cytoplasm</keyword>
<dbReference type="FunFam" id="3.30.310.50:FF:000005">
    <property type="entry name" value="L antigen family member 3"/>
    <property type="match status" value="1"/>
</dbReference>